<dbReference type="GO" id="GO:0008168">
    <property type="term" value="F:methyltransferase activity"/>
    <property type="evidence" value="ECO:0007669"/>
    <property type="project" value="UniProtKB-KW"/>
</dbReference>
<dbReference type="InterPro" id="IPR051052">
    <property type="entry name" value="Diverse_substrate_MTase"/>
</dbReference>
<feature type="compositionally biased region" description="Basic and acidic residues" evidence="3">
    <location>
        <begin position="9"/>
        <end position="27"/>
    </location>
</feature>
<dbReference type="Gene3D" id="3.40.50.150">
    <property type="entry name" value="Vaccinia Virus protein VP39"/>
    <property type="match status" value="1"/>
</dbReference>
<evidence type="ECO:0000256" key="1">
    <source>
        <dbReference type="ARBA" id="ARBA00022603"/>
    </source>
</evidence>
<evidence type="ECO:0000256" key="2">
    <source>
        <dbReference type="ARBA" id="ARBA00022679"/>
    </source>
</evidence>
<dbReference type="Proteomes" id="UP000431901">
    <property type="component" value="Unassembled WGS sequence"/>
</dbReference>
<protein>
    <submittedName>
        <fullName evidence="5">Methyltransferase domain-containing protein</fullName>
    </submittedName>
</protein>
<dbReference type="RefSeq" id="WP_161104929.1">
    <property type="nucleotide sequence ID" value="NZ_JBHLYI010000003.1"/>
</dbReference>
<name>A0A6I4WIA4_9ACTN</name>
<dbReference type="InterPro" id="IPR041698">
    <property type="entry name" value="Methyltransf_25"/>
</dbReference>
<dbReference type="AlphaFoldDB" id="A0A6I4WIA4"/>
<proteinExistence type="predicted"/>
<dbReference type="GO" id="GO:0032259">
    <property type="term" value="P:methylation"/>
    <property type="evidence" value="ECO:0007669"/>
    <property type="project" value="UniProtKB-KW"/>
</dbReference>
<organism evidence="5 6">
    <name type="scientific">Actinomadura rayongensis</name>
    <dbReference type="NCBI Taxonomy" id="1429076"/>
    <lineage>
        <taxon>Bacteria</taxon>
        <taxon>Bacillati</taxon>
        <taxon>Actinomycetota</taxon>
        <taxon>Actinomycetes</taxon>
        <taxon>Streptosporangiales</taxon>
        <taxon>Thermomonosporaceae</taxon>
        <taxon>Actinomadura</taxon>
    </lineage>
</organism>
<gene>
    <name evidence="5" type="ORF">GQ466_22145</name>
</gene>
<dbReference type="OrthoDB" id="9797252at2"/>
<evidence type="ECO:0000256" key="3">
    <source>
        <dbReference type="SAM" id="MobiDB-lite"/>
    </source>
</evidence>
<dbReference type="InterPro" id="IPR029063">
    <property type="entry name" value="SAM-dependent_MTases_sf"/>
</dbReference>
<dbReference type="PANTHER" id="PTHR44942">
    <property type="entry name" value="METHYLTRANSF_11 DOMAIN-CONTAINING PROTEIN"/>
    <property type="match status" value="1"/>
</dbReference>
<dbReference type="CDD" id="cd02440">
    <property type="entry name" value="AdoMet_MTases"/>
    <property type="match status" value="1"/>
</dbReference>
<evidence type="ECO:0000313" key="6">
    <source>
        <dbReference type="Proteomes" id="UP000431901"/>
    </source>
</evidence>
<accession>A0A6I4WIA4</accession>
<evidence type="ECO:0000259" key="4">
    <source>
        <dbReference type="Pfam" id="PF13649"/>
    </source>
</evidence>
<feature type="region of interest" description="Disordered" evidence="3">
    <location>
        <begin position="1"/>
        <end position="27"/>
    </location>
</feature>
<dbReference type="Pfam" id="PF13649">
    <property type="entry name" value="Methyltransf_25"/>
    <property type="match status" value="1"/>
</dbReference>
<dbReference type="PANTHER" id="PTHR44942:SF4">
    <property type="entry name" value="METHYLTRANSFERASE TYPE 11 DOMAIN-CONTAINING PROTEIN"/>
    <property type="match status" value="1"/>
</dbReference>
<keyword evidence="6" id="KW-1185">Reference proteome</keyword>
<keyword evidence="1 5" id="KW-0489">Methyltransferase</keyword>
<dbReference type="EMBL" id="WUTW01000005">
    <property type="protein sequence ID" value="MXQ66724.1"/>
    <property type="molecule type" value="Genomic_DNA"/>
</dbReference>
<sequence length="269" mass="28599">MPTLPSRPSPDEPHRARHVAESFGAEAERYDRTRPRYPGDLIARVVAASPGPDVLDVGCGTGIASRAFAAAGCRVLGVDPDGRMAAFARRHGLPVEVATFEDWDPAGRAFDAVVAGQSWHWVDTVAGAEKAASVLRPGGRFAPFWYVFEAPPALAEAFSAVYARVLPDSPFARGVMPGLTAYSAIFATTADGIRATGAFSEPEEWRFTWQRPYTRDEWLDQVPSFGGHADLPADTLDALLAGVGAAIDAVGGTFPVHYTAAVVTASRST</sequence>
<comment type="caution">
    <text evidence="5">The sequence shown here is derived from an EMBL/GenBank/DDBJ whole genome shotgun (WGS) entry which is preliminary data.</text>
</comment>
<dbReference type="SUPFAM" id="SSF53335">
    <property type="entry name" value="S-adenosyl-L-methionine-dependent methyltransferases"/>
    <property type="match status" value="1"/>
</dbReference>
<keyword evidence="2 5" id="KW-0808">Transferase</keyword>
<reference evidence="5 6" key="1">
    <citation type="submission" date="2019-12" db="EMBL/GenBank/DDBJ databases">
        <title>Nocardia macrotermitis sp. nov. and Nocardia aurantia sp. nov., isolated from the gut of the fungus growing-termite Macrotermes natalensis.</title>
        <authorList>
            <person name="Christine B."/>
            <person name="Rene B."/>
        </authorList>
    </citation>
    <scope>NUCLEOTIDE SEQUENCE [LARGE SCALE GENOMIC DNA]</scope>
    <source>
        <strain evidence="5 6">DSM 102126</strain>
    </source>
</reference>
<feature type="domain" description="Methyltransferase" evidence="4">
    <location>
        <begin position="54"/>
        <end position="139"/>
    </location>
</feature>
<evidence type="ECO:0000313" key="5">
    <source>
        <dbReference type="EMBL" id="MXQ66724.1"/>
    </source>
</evidence>